<organism evidence="2 3">
    <name type="scientific">Lentinus tigrinus ALCF2SS1-6</name>
    <dbReference type="NCBI Taxonomy" id="1328759"/>
    <lineage>
        <taxon>Eukaryota</taxon>
        <taxon>Fungi</taxon>
        <taxon>Dikarya</taxon>
        <taxon>Basidiomycota</taxon>
        <taxon>Agaricomycotina</taxon>
        <taxon>Agaricomycetes</taxon>
        <taxon>Polyporales</taxon>
        <taxon>Polyporaceae</taxon>
        <taxon>Lentinus</taxon>
    </lineage>
</organism>
<dbReference type="EMBL" id="ML122262">
    <property type="protein sequence ID" value="RPD61253.1"/>
    <property type="molecule type" value="Genomic_DNA"/>
</dbReference>
<keyword evidence="3" id="KW-1185">Reference proteome</keyword>
<name>A0A5C2SBW6_9APHY</name>
<evidence type="ECO:0000256" key="1">
    <source>
        <dbReference type="SAM" id="MobiDB-lite"/>
    </source>
</evidence>
<dbReference type="Proteomes" id="UP000313359">
    <property type="component" value="Unassembled WGS sequence"/>
</dbReference>
<sequence>MSTPEDHDGPTKDHSAESELNRSDASHAPEQHDAPDKPVPEDSAGAPPTAEPPSRPQVEPPARPIFE</sequence>
<dbReference type="AlphaFoldDB" id="A0A5C2SBW6"/>
<feature type="compositionally biased region" description="Pro residues" evidence="1">
    <location>
        <begin position="49"/>
        <end position="67"/>
    </location>
</feature>
<protein>
    <submittedName>
        <fullName evidence="2">Uncharacterized protein</fullName>
    </submittedName>
</protein>
<proteinExistence type="predicted"/>
<gene>
    <name evidence="2" type="ORF">L227DRAFT_610298</name>
</gene>
<evidence type="ECO:0000313" key="2">
    <source>
        <dbReference type="EMBL" id="RPD61253.1"/>
    </source>
</evidence>
<feature type="region of interest" description="Disordered" evidence="1">
    <location>
        <begin position="1"/>
        <end position="67"/>
    </location>
</feature>
<evidence type="ECO:0000313" key="3">
    <source>
        <dbReference type="Proteomes" id="UP000313359"/>
    </source>
</evidence>
<feature type="compositionally biased region" description="Basic and acidic residues" evidence="1">
    <location>
        <begin position="1"/>
        <end position="40"/>
    </location>
</feature>
<accession>A0A5C2SBW6</accession>
<reference evidence="2" key="1">
    <citation type="journal article" date="2018" name="Genome Biol. Evol.">
        <title>Genomics and development of Lentinus tigrinus, a white-rot wood-decaying mushroom with dimorphic fruiting bodies.</title>
        <authorList>
            <person name="Wu B."/>
            <person name="Xu Z."/>
            <person name="Knudson A."/>
            <person name="Carlson A."/>
            <person name="Chen N."/>
            <person name="Kovaka S."/>
            <person name="LaButti K."/>
            <person name="Lipzen A."/>
            <person name="Pennachio C."/>
            <person name="Riley R."/>
            <person name="Schakwitz W."/>
            <person name="Umezawa K."/>
            <person name="Ohm R.A."/>
            <person name="Grigoriev I.V."/>
            <person name="Nagy L.G."/>
            <person name="Gibbons J."/>
            <person name="Hibbett D."/>
        </authorList>
    </citation>
    <scope>NUCLEOTIDE SEQUENCE [LARGE SCALE GENOMIC DNA]</scope>
    <source>
        <strain evidence="2">ALCF2SS1-6</strain>
    </source>
</reference>